<sequence length="571" mass="61817">MSQQQAKFRGAVLKAPFIEPDSLQILSAASKKSGGIDQVLRRVDLAEELSTWSKNPKLATVVLGSLARSSRPGEAARVLKLMQEGQVQVDAFHYSAAMTACARGGGLLWELALDLLHDMPERKAIDAAFAEALVQLRAGSHSPRELSTVAWAAAVLGVSKSELSDSVAQQAISQIYNFQVEELLLLAWGAAAASVSDNGLLRVVQNELASRLERIDVGDSPEDAFEKLVEGTLGVIWACNFAGVLNDSFLASARRVMRRIGLAVDSTCANGARKAMFSPPSSDGQTVQHGSGRSWFAEGESPQCEPRVILDLSDRLVIFKPPGWEVADQHAELQLLSYLQASLGSQCPILGDATHRFGFLHRLDVPCSGLILAAKTYGAYYDLQVQLSAGEIARDYLVLCHGWLPPSRLEINLRVSWLGEQQQLPASDSWAPKDKTTAAGTQVGQQGKPARTLLKVTAHASGGHAAQQSALSLLAIRIATGRRHQIRSHLAHVGHPTVRDGKYTAAATFQADLACCERLCLHRYRLAFQDATGTAREVLAALPADLSDALAQLSGTWEQLRDWKEYTPIQR</sequence>
<dbReference type="Gene3D" id="3.30.2350.10">
    <property type="entry name" value="Pseudouridine synthase"/>
    <property type="match status" value="1"/>
</dbReference>
<proteinExistence type="inferred from homology"/>
<feature type="region of interest" description="Disordered" evidence="2">
    <location>
        <begin position="277"/>
        <end position="299"/>
    </location>
</feature>
<comment type="caution">
    <text evidence="4">The sequence shown here is derived from an EMBL/GenBank/DDBJ whole genome shotgun (WGS) entry which is preliminary data.</text>
</comment>
<feature type="domain" description="Pseudouridine synthase RsuA/RluA-like" evidence="3">
    <location>
        <begin position="316"/>
        <end position="492"/>
    </location>
</feature>
<dbReference type="Gene3D" id="1.25.40.10">
    <property type="entry name" value="Tetratricopeptide repeat domain"/>
    <property type="match status" value="1"/>
</dbReference>
<evidence type="ECO:0000256" key="1">
    <source>
        <dbReference type="ARBA" id="ARBA00010876"/>
    </source>
</evidence>
<evidence type="ECO:0000256" key="2">
    <source>
        <dbReference type="SAM" id="MobiDB-lite"/>
    </source>
</evidence>
<gene>
    <name evidence="4" type="ORF">PGLA1383_LOCUS31604</name>
</gene>
<dbReference type="OrthoDB" id="428753at2759"/>
<dbReference type="Pfam" id="PF00849">
    <property type="entry name" value="PseudoU_synth_2"/>
    <property type="match status" value="1"/>
</dbReference>
<dbReference type="AlphaFoldDB" id="A0A813FT44"/>
<dbReference type="GO" id="GO:0000455">
    <property type="term" value="P:enzyme-directed rRNA pseudouridine synthesis"/>
    <property type="evidence" value="ECO:0007669"/>
    <property type="project" value="TreeGrafter"/>
</dbReference>
<evidence type="ECO:0000259" key="3">
    <source>
        <dbReference type="Pfam" id="PF00849"/>
    </source>
</evidence>
<dbReference type="Proteomes" id="UP000654075">
    <property type="component" value="Unassembled WGS sequence"/>
</dbReference>
<accession>A0A813FT44</accession>
<dbReference type="InterPro" id="IPR020103">
    <property type="entry name" value="PsdUridine_synth_cat_dom_sf"/>
</dbReference>
<dbReference type="InterPro" id="IPR011990">
    <property type="entry name" value="TPR-like_helical_dom_sf"/>
</dbReference>
<dbReference type="GO" id="GO:0009982">
    <property type="term" value="F:pseudouridine synthase activity"/>
    <property type="evidence" value="ECO:0007669"/>
    <property type="project" value="InterPro"/>
</dbReference>
<dbReference type="GO" id="GO:0003723">
    <property type="term" value="F:RNA binding"/>
    <property type="evidence" value="ECO:0007669"/>
    <property type="project" value="InterPro"/>
</dbReference>
<dbReference type="InterPro" id="IPR006145">
    <property type="entry name" value="PsdUridine_synth_RsuA/RluA"/>
</dbReference>
<evidence type="ECO:0000313" key="4">
    <source>
        <dbReference type="EMBL" id="CAE8613856.1"/>
    </source>
</evidence>
<dbReference type="SUPFAM" id="SSF55120">
    <property type="entry name" value="Pseudouridine synthase"/>
    <property type="match status" value="1"/>
</dbReference>
<reference evidence="4" key="1">
    <citation type="submission" date="2021-02" db="EMBL/GenBank/DDBJ databases">
        <authorList>
            <person name="Dougan E. K."/>
            <person name="Rhodes N."/>
            <person name="Thang M."/>
            <person name="Chan C."/>
        </authorList>
    </citation>
    <scope>NUCLEOTIDE SEQUENCE</scope>
</reference>
<feature type="non-terminal residue" evidence="4">
    <location>
        <position position="1"/>
    </location>
</feature>
<feature type="compositionally biased region" description="Polar residues" evidence="2">
    <location>
        <begin position="279"/>
        <end position="291"/>
    </location>
</feature>
<feature type="region of interest" description="Disordered" evidence="2">
    <location>
        <begin position="426"/>
        <end position="447"/>
    </location>
</feature>
<dbReference type="PANTHER" id="PTHR21600:SF87">
    <property type="entry name" value="RNA PSEUDOURIDYLATE SYNTHASE DOMAIN-CONTAINING PROTEIN 1"/>
    <property type="match status" value="1"/>
</dbReference>
<name>A0A813FT44_POLGL</name>
<organism evidence="4 5">
    <name type="scientific">Polarella glacialis</name>
    <name type="common">Dinoflagellate</name>
    <dbReference type="NCBI Taxonomy" id="89957"/>
    <lineage>
        <taxon>Eukaryota</taxon>
        <taxon>Sar</taxon>
        <taxon>Alveolata</taxon>
        <taxon>Dinophyceae</taxon>
        <taxon>Suessiales</taxon>
        <taxon>Suessiaceae</taxon>
        <taxon>Polarella</taxon>
    </lineage>
</organism>
<protein>
    <recommendedName>
        <fullName evidence="3">Pseudouridine synthase RsuA/RluA-like domain-containing protein</fullName>
    </recommendedName>
</protein>
<keyword evidence="5" id="KW-1185">Reference proteome</keyword>
<comment type="similarity">
    <text evidence="1">Belongs to the pseudouridine synthase RluA family.</text>
</comment>
<dbReference type="InterPro" id="IPR050188">
    <property type="entry name" value="RluA_PseudoU_synthase"/>
</dbReference>
<dbReference type="EMBL" id="CAJNNV010025321">
    <property type="protein sequence ID" value="CAE8613856.1"/>
    <property type="molecule type" value="Genomic_DNA"/>
</dbReference>
<dbReference type="PANTHER" id="PTHR21600">
    <property type="entry name" value="MITOCHONDRIAL RNA PSEUDOURIDINE SYNTHASE"/>
    <property type="match status" value="1"/>
</dbReference>
<dbReference type="CDD" id="cd02869">
    <property type="entry name" value="PseudoU_synth_RluA_like"/>
    <property type="match status" value="1"/>
</dbReference>
<evidence type="ECO:0000313" key="5">
    <source>
        <dbReference type="Proteomes" id="UP000654075"/>
    </source>
</evidence>